<feature type="signal peptide" evidence="1">
    <location>
        <begin position="1"/>
        <end position="19"/>
    </location>
</feature>
<reference evidence="2 3" key="1">
    <citation type="submission" date="2020-05" db="EMBL/GenBank/DDBJ databases">
        <title>Distinct polysaccharide utilization as determinants for interspecies competition between intestinal Prevotella spp.</title>
        <authorList>
            <person name="Galvez E.J.C."/>
            <person name="Iljazovic A."/>
            <person name="Strowig T."/>
        </authorList>
    </citation>
    <scope>NUCLEOTIDE SEQUENCE [LARGE SCALE GENOMIC DNA]</scope>
    <source>
        <strain evidence="2 3">PCHR</strain>
    </source>
</reference>
<dbReference type="Proteomes" id="UP000820977">
    <property type="component" value="Unassembled WGS sequence"/>
</dbReference>
<dbReference type="RefSeq" id="WP_172345144.1">
    <property type="nucleotide sequence ID" value="NZ_CASYYZ010000018.1"/>
</dbReference>
<dbReference type="EMBL" id="JABKKJ010000015">
    <property type="protein sequence ID" value="NPE25681.1"/>
    <property type="molecule type" value="Genomic_DNA"/>
</dbReference>
<proteinExistence type="predicted"/>
<evidence type="ECO:0000313" key="2">
    <source>
        <dbReference type="EMBL" id="NPE25681.1"/>
    </source>
</evidence>
<sequence length="144" mass="17092">MKKITFILVLMICAVCVNARNGNFNPQQFHAELQKFITKEARLTPKEAARFFPLYTELHKKKRALFDKMKTYRHSKPATDEECKRVIQKTDELDLQIKELERQYHNKFMKILPAGKVYDVLKAEHRFHHQALKKAGNRPGKKRR</sequence>
<comment type="caution">
    <text evidence="2">The sequence shown here is derived from an EMBL/GenBank/DDBJ whole genome shotgun (WGS) entry which is preliminary data.</text>
</comment>
<evidence type="ECO:0000313" key="3">
    <source>
        <dbReference type="Proteomes" id="UP000820977"/>
    </source>
</evidence>
<accession>A0ABX2B2D4</accession>
<gene>
    <name evidence="2" type="ORF">HPS54_09170</name>
</gene>
<evidence type="ECO:0000256" key="1">
    <source>
        <dbReference type="SAM" id="SignalP"/>
    </source>
</evidence>
<evidence type="ECO:0008006" key="4">
    <source>
        <dbReference type="Google" id="ProtNLM"/>
    </source>
</evidence>
<organism evidence="2 3">
    <name type="scientific">Xylanibacter caecicola</name>
    <dbReference type="NCBI Taxonomy" id="2736294"/>
    <lineage>
        <taxon>Bacteria</taxon>
        <taxon>Pseudomonadati</taxon>
        <taxon>Bacteroidota</taxon>
        <taxon>Bacteroidia</taxon>
        <taxon>Bacteroidales</taxon>
        <taxon>Prevotellaceae</taxon>
        <taxon>Xylanibacter</taxon>
    </lineage>
</organism>
<protein>
    <recommendedName>
        <fullName evidence="4">Periplasmic heavy metal sensor</fullName>
    </recommendedName>
</protein>
<keyword evidence="1" id="KW-0732">Signal</keyword>
<feature type="chain" id="PRO_5047111742" description="Periplasmic heavy metal sensor" evidence="1">
    <location>
        <begin position="20"/>
        <end position="144"/>
    </location>
</feature>
<name>A0ABX2B2D4_9BACT</name>
<keyword evidence="3" id="KW-1185">Reference proteome</keyword>